<sequence>MSNKRIRGIAIHRSILVGSTATPLTPAEKLTAPPDHSHKWTVAVRSAASHPLPSLPSIAGLPPNAPFTPGSESSALALATSNSVSTSPQAPPTSNAAALTPTTPSAASIATRGRDQETDYHKMVGGKDDISHFIKRVQFKLHDTYAQPTRNIDKPPYSVTETGWGEFEIQVKIFFIPEANEKPVTLFHHLKLHPWLNNPSIVNNAVTLANPAAPSEGQLKPTATEDVAMSSAEQEPASKSDHGQATTSSAADQVPAETSVQPAPAPILPPVVHSWQYDEIVFPEPTEAFYEILTSKASTPLPTSSAQSFTDPSAYRTYLSALDTANGVSTRSAQQHVGPPHPLHAPTGYLFDALSQEAQLAESERLDLARISAVRELEKGREKLIKAEKALKETRNKIAAAAAANSGPPINAANP</sequence>
<reference evidence="1 2" key="1">
    <citation type="journal article" date="2018" name="Mol. Biol. Evol.">
        <title>Broad Genomic Sampling Reveals a Smut Pathogenic Ancestry of the Fungal Clade Ustilaginomycotina.</title>
        <authorList>
            <person name="Kijpornyongpan T."/>
            <person name="Mondo S.J."/>
            <person name="Barry K."/>
            <person name="Sandor L."/>
            <person name="Lee J."/>
            <person name="Lipzen A."/>
            <person name="Pangilinan J."/>
            <person name="LaButti K."/>
            <person name="Hainaut M."/>
            <person name="Henrissat B."/>
            <person name="Grigoriev I.V."/>
            <person name="Spatafora J.W."/>
            <person name="Aime M.C."/>
        </authorList>
    </citation>
    <scope>NUCLEOTIDE SEQUENCE [LARGE SCALE GENOMIC DNA]</scope>
    <source>
        <strain evidence="1 2">SA 807</strain>
    </source>
</reference>
<protein>
    <submittedName>
        <fullName evidence="1">Protein AF-9</fullName>
    </submittedName>
</protein>
<gene>
    <name evidence="1" type="ORF">IE53DRAFT_318502</name>
</gene>
<evidence type="ECO:0000313" key="1">
    <source>
        <dbReference type="EMBL" id="PWN48947.1"/>
    </source>
</evidence>
<keyword evidence="2" id="KW-1185">Reference proteome</keyword>
<dbReference type="EMBL" id="KZ820120">
    <property type="protein sequence ID" value="PWN48947.1"/>
    <property type="molecule type" value="Genomic_DNA"/>
</dbReference>
<name>A0ACD0NSX8_9BASI</name>
<accession>A0ACD0NSX8</accession>
<evidence type="ECO:0000313" key="2">
    <source>
        <dbReference type="Proteomes" id="UP000245626"/>
    </source>
</evidence>
<organism evidence="1 2">
    <name type="scientific">Violaceomyces palustris</name>
    <dbReference type="NCBI Taxonomy" id="1673888"/>
    <lineage>
        <taxon>Eukaryota</taxon>
        <taxon>Fungi</taxon>
        <taxon>Dikarya</taxon>
        <taxon>Basidiomycota</taxon>
        <taxon>Ustilaginomycotina</taxon>
        <taxon>Ustilaginomycetes</taxon>
        <taxon>Violaceomycetales</taxon>
        <taxon>Violaceomycetaceae</taxon>
        <taxon>Violaceomyces</taxon>
    </lineage>
</organism>
<proteinExistence type="predicted"/>
<dbReference type="Proteomes" id="UP000245626">
    <property type="component" value="Unassembled WGS sequence"/>
</dbReference>